<reference evidence="1 2" key="1">
    <citation type="journal article" date="2019" name="Sci. Data">
        <title>Hybrid genome assembly and annotation of Danionella translucida.</title>
        <authorList>
            <person name="Kadobianskyi M."/>
            <person name="Schulze L."/>
            <person name="Schuelke M."/>
            <person name="Judkewitz B."/>
        </authorList>
    </citation>
    <scope>NUCLEOTIDE SEQUENCE [LARGE SCALE GENOMIC DNA]</scope>
    <source>
        <strain evidence="1 2">Bolton</strain>
    </source>
</reference>
<evidence type="ECO:0000313" key="2">
    <source>
        <dbReference type="Proteomes" id="UP000316079"/>
    </source>
</evidence>
<dbReference type="OrthoDB" id="8793205at2759"/>
<dbReference type="Proteomes" id="UP000316079">
    <property type="component" value="Unassembled WGS sequence"/>
</dbReference>
<accession>A0A553RPG1</accession>
<organism evidence="1 2">
    <name type="scientific">Danionella cerebrum</name>
    <dbReference type="NCBI Taxonomy" id="2873325"/>
    <lineage>
        <taxon>Eukaryota</taxon>
        <taxon>Metazoa</taxon>
        <taxon>Chordata</taxon>
        <taxon>Craniata</taxon>
        <taxon>Vertebrata</taxon>
        <taxon>Euteleostomi</taxon>
        <taxon>Actinopterygii</taxon>
        <taxon>Neopterygii</taxon>
        <taxon>Teleostei</taxon>
        <taxon>Ostariophysi</taxon>
        <taxon>Cypriniformes</taxon>
        <taxon>Danionidae</taxon>
        <taxon>Danioninae</taxon>
        <taxon>Danionella</taxon>
    </lineage>
</organism>
<protein>
    <submittedName>
        <fullName evidence="1">Uncharacterized protein</fullName>
    </submittedName>
</protein>
<feature type="non-terminal residue" evidence="1">
    <location>
        <position position="1"/>
    </location>
</feature>
<dbReference type="AlphaFoldDB" id="A0A553RPG1"/>
<keyword evidence="2" id="KW-1185">Reference proteome</keyword>
<name>A0A553RPG1_9TELE</name>
<comment type="caution">
    <text evidence="1">The sequence shown here is derived from an EMBL/GenBank/DDBJ whole genome shotgun (WGS) entry which is preliminary data.</text>
</comment>
<dbReference type="EMBL" id="SRMA01001562">
    <property type="protein sequence ID" value="TRZ04074.1"/>
    <property type="molecule type" value="Genomic_DNA"/>
</dbReference>
<proteinExistence type="predicted"/>
<evidence type="ECO:0000313" key="1">
    <source>
        <dbReference type="EMBL" id="TRZ04074.1"/>
    </source>
</evidence>
<gene>
    <name evidence="1" type="ORF">DNTS_008823</name>
</gene>
<sequence>DDIAFLQPHKVSHRCSYLDERNIILSPHLLAQPRLYVDETIDSTHAGSLRLKVSPITRVCKSPKPDVNLVRKRGAPLLSNEPINPTVSVIKSMFLNKDSEKSTDQTPVVEANPESHEENHTWRCVEFLGSENPETVRKRTSIHKSEWLHLPKPTNLGLHSPRMCRHGVLKQGFKSNRGQLAKGPQKQDHKDRDHRFSGVLAQRNWYGCLYSPLQCQLRNVPGEKLQDTGQKTKRRHKGEYSETVHENMDIWYQSGWRKNSESPLTPHHITFSHILQVLQYKETTFPDVKSQKCHRTV</sequence>